<dbReference type="Gene3D" id="2.60.40.420">
    <property type="entry name" value="Cupredoxins - blue copper proteins"/>
    <property type="match status" value="1"/>
</dbReference>
<keyword evidence="6 19" id="KW-0349">Heme</keyword>
<evidence type="ECO:0000256" key="5">
    <source>
        <dbReference type="ARBA" id="ARBA00022448"/>
    </source>
</evidence>
<dbReference type="InterPro" id="IPR036909">
    <property type="entry name" value="Cyt_c-like_dom_sf"/>
</dbReference>
<keyword evidence="13 19" id="KW-0408">Iron</keyword>
<dbReference type="SUPFAM" id="SSF46626">
    <property type="entry name" value="Cytochrome c"/>
    <property type="match status" value="1"/>
</dbReference>
<evidence type="ECO:0000256" key="3">
    <source>
        <dbReference type="ARBA" id="ARBA00007866"/>
    </source>
</evidence>
<comment type="similarity">
    <text evidence="3">Belongs to the cytochrome c oxidase subunit 2 family.</text>
</comment>
<protein>
    <recommendedName>
        <fullName evidence="4">cytochrome-c oxidase</fullName>
        <ecNumber evidence="4">7.1.1.9</ecNumber>
    </recommendedName>
    <alternativeName>
        <fullName evidence="17">Cytochrome aa3 subunit 2</fullName>
    </alternativeName>
</protein>
<dbReference type="SUPFAM" id="SSF49503">
    <property type="entry name" value="Cupredoxins"/>
    <property type="match status" value="1"/>
</dbReference>
<dbReference type="PROSITE" id="PS00078">
    <property type="entry name" value="COX2"/>
    <property type="match status" value="1"/>
</dbReference>
<keyword evidence="12 20" id="KW-1133">Transmembrane helix</keyword>
<comment type="function">
    <text evidence="16">Subunits I and II form the functional core of the enzyme complex. Electrons originating in cytochrome c are transferred via heme a and Cu(A) to the binuclear center formed by heme a3 and Cu(B).</text>
</comment>
<evidence type="ECO:0000256" key="9">
    <source>
        <dbReference type="ARBA" id="ARBA00022723"/>
    </source>
</evidence>
<evidence type="ECO:0000256" key="16">
    <source>
        <dbReference type="ARBA" id="ARBA00024688"/>
    </source>
</evidence>
<dbReference type="AlphaFoldDB" id="A0A6P2JYY7"/>
<dbReference type="GO" id="GO:0020037">
    <property type="term" value="F:heme binding"/>
    <property type="evidence" value="ECO:0007669"/>
    <property type="project" value="InterPro"/>
</dbReference>
<evidence type="ECO:0000256" key="1">
    <source>
        <dbReference type="ARBA" id="ARBA00004141"/>
    </source>
</evidence>
<dbReference type="Gene3D" id="1.10.287.90">
    <property type="match status" value="1"/>
</dbReference>
<dbReference type="GO" id="GO:0004129">
    <property type="term" value="F:cytochrome-c oxidase activity"/>
    <property type="evidence" value="ECO:0007669"/>
    <property type="project" value="UniProtKB-EC"/>
</dbReference>
<gene>
    <name evidence="23" type="ORF">BLA24064_02261</name>
</gene>
<evidence type="ECO:0000256" key="4">
    <source>
        <dbReference type="ARBA" id="ARBA00012949"/>
    </source>
</evidence>
<dbReference type="InterPro" id="IPR045187">
    <property type="entry name" value="CcO_II"/>
</dbReference>
<keyword evidence="5" id="KW-0813">Transport</keyword>
<accession>A0A6P2JYY7</accession>
<dbReference type="GO" id="GO:0016020">
    <property type="term" value="C:membrane"/>
    <property type="evidence" value="ECO:0007669"/>
    <property type="project" value="UniProtKB-SubCell"/>
</dbReference>
<dbReference type="InterPro" id="IPR014222">
    <property type="entry name" value="Cyt_c_oxidase_su2"/>
</dbReference>
<dbReference type="PANTHER" id="PTHR22888">
    <property type="entry name" value="CYTOCHROME C OXIDASE, SUBUNIT II"/>
    <property type="match status" value="1"/>
</dbReference>
<keyword evidence="8 20" id="KW-0812">Transmembrane</keyword>
<dbReference type="PROSITE" id="PS51007">
    <property type="entry name" value="CYTC"/>
    <property type="match status" value="1"/>
</dbReference>
<evidence type="ECO:0000256" key="18">
    <source>
        <dbReference type="ARBA" id="ARBA00047816"/>
    </source>
</evidence>
<dbReference type="Pfam" id="PF00034">
    <property type="entry name" value="Cytochrom_C"/>
    <property type="match status" value="1"/>
</dbReference>
<keyword evidence="10" id="KW-1278">Translocase</keyword>
<evidence type="ECO:0000256" key="19">
    <source>
        <dbReference type="PROSITE-ProRule" id="PRU00433"/>
    </source>
</evidence>
<dbReference type="GO" id="GO:0005507">
    <property type="term" value="F:copper ion binding"/>
    <property type="evidence" value="ECO:0007669"/>
    <property type="project" value="InterPro"/>
</dbReference>
<keyword evidence="7" id="KW-0679">Respiratory chain</keyword>
<evidence type="ECO:0000256" key="2">
    <source>
        <dbReference type="ARBA" id="ARBA00004418"/>
    </source>
</evidence>
<dbReference type="InterPro" id="IPR034236">
    <property type="entry name" value="CuRO_CcO_Caa3_II"/>
</dbReference>
<evidence type="ECO:0000259" key="22">
    <source>
        <dbReference type="PROSITE" id="PS51007"/>
    </source>
</evidence>
<evidence type="ECO:0000256" key="13">
    <source>
        <dbReference type="ARBA" id="ARBA00023004"/>
    </source>
</evidence>
<dbReference type="InterPro" id="IPR009056">
    <property type="entry name" value="Cyt_c-like_dom"/>
</dbReference>
<name>A0A6P2JYY7_9BURK</name>
<feature type="transmembrane region" description="Helical" evidence="20">
    <location>
        <begin position="112"/>
        <end position="133"/>
    </location>
</feature>
<evidence type="ECO:0000256" key="12">
    <source>
        <dbReference type="ARBA" id="ARBA00022989"/>
    </source>
</evidence>
<evidence type="ECO:0000256" key="17">
    <source>
        <dbReference type="ARBA" id="ARBA00031399"/>
    </source>
</evidence>
<dbReference type="PANTHER" id="PTHR22888:SF9">
    <property type="entry name" value="CYTOCHROME C OXIDASE SUBUNIT 2"/>
    <property type="match status" value="1"/>
</dbReference>
<comment type="subcellular location">
    <subcellularLocation>
        <location evidence="1">Membrane</location>
        <topology evidence="1">Multi-pass membrane protein</topology>
    </subcellularLocation>
    <subcellularLocation>
        <location evidence="2">Periplasm</location>
    </subcellularLocation>
</comment>
<dbReference type="PROSITE" id="PS50857">
    <property type="entry name" value="COX2_CUA"/>
    <property type="match status" value="1"/>
</dbReference>
<dbReference type="InterPro" id="IPR036257">
    <property type="entry name" value="Cyt_c_oxidase_su2_TM_sf"/>
</dbReference>
<evidence type="ECO:0000256" key="7">
    <source>
        <dbReference type="ARBA" id="ARBA00022660"/>
    </source>
</evidence>
<evidence type="ECO:0000313" key="23">
    <source>
        <dbReference type="EMBL" id="VWB49870.1"/>
    </source>
</evidence>
<evidence type="ECO:0000256" key="14">
    <source>
        <dbReference type="ARBA" id="ARBA00023008"/>
    </source>
</evidence>
<keyword evidence="11" id="KW-0249">Electron transport</keyword>
<feature type="domain" description="Cytochrome oxidase subunit II copper A binding" evidence="21">
    <location>
        <begin position="144"/>
        <end position="260"/>
    </location>
</feature>
<dbReference type="EMBL" id="CABVPL010000012">
    <property type="protein sequence ID" value="VWB49870.1"/>
    <property type="molecule type" value="Genomic_DNA"/>
</dbReference>
<comment type="catalytic activity">
    <reaction evidence="18">
        <text>4 Fe(II)-[cytochrome c] + O2 + 8 H(+)(in) = 4 Fe(III)-[cytochrome c] + 2 H2O + 4 H(+)(out)</text>
        <dbReference type="Rhea" id="RHEA:11436"/>
        <dbReference type="Rhea" id="RHEA-COMP:10350"/>
        <dbReference type="Rhea" id="RHEA-COMP:14399"/>
        <dbReference type="ChEBI" id="CHEBI:15377"/>
        <dbReference type="ChEBI" id="CHEBI:15378"/>
        <dbReference type="ChEBI" id="CHEBI:15379"/>
        <dbReference type="ChEBI" id="CHEBI:29033"/>
        <dbReference type="ChEBI" id="CHEBI:29034"/>
        <dbReference type="EC" id="7.1.1.9"/>
    </reaction>
</comment>
<organism evidence="23 24">
    <name type="scientific">Burkholderia latens</name>
    <dbReference type="NCBI Taxonomy" id="488446"/>
    <lineage>
        <taxon>Bacteria</taxon>
        <taxon>Pseudomonadati</taxon>
        <taxon>Pseudomonadota</taxon>
        <taxon>Betaproteobacteria</taxon>
        <taxon>Burkholderiales</taxon>
        <taxon>Burkholderiaceae</taxon>
        <taxon>Burkholderia</taxon>
        <taxon>Burkholderia cepacia complex</taxon>
    </lineage>
</organism>
<proteinExistence type="inferred from homology"/>
<dbReference type="GO" id="GO:0016491">
    <property type="term" value="F:oxidoreductase activity"/>
    <property type="evidence" value="ECO:0007669"/>
    <property type="project" value="InterPro"/>
</dbReference>
<evidence type="ECO:0000256" key="8">
    <source>
        <dbReference type="ARBA" id="ARBA00022692"/>
    </source>
</evidence>
<evidence type="ECO:0000313" key="24">
    <source>
        <dbReference type="Proteomes" id="UP000494222"/>
    </source>
</evidence>
<keyword evidence="15 20" id="KW-0472">Membrane</keyword>
<keyword evidence="9 19" id="KW-0479">Metal-binding</keyword>
<evidence type="ECO:0000256" key="20">
    <source>
        <dbReference type="SAM" id="Phobius"/>
    </source>
</evidence>
<dbReference type="GO" id="GO:0042773">
    <property type="term" value="P:ATP synthesis coupled electron transport"/>
    <property type="evidence" value="ECO:0007669"/>
    <property type="project" value="TreeGrafter"/>
</dbReference>
<keyword evidence="14" id="KW-0186">Copper</keyword>
<dbReference type="Pfam" id="PF00116">
    <property type="entry name" value="COX2"/>
    <property type="match status" value="1"/>
</dbReference>
<reference evidence="23 24" key="1">
    <citation type="submission" date="2019-09" db="EMBL/GenBank/DDBJ databases">
        <authorList>
            <person name="Depoorter E."/>
        </authorList>
    </citation>
    <scope>NUCLEOTIDE SEQUENCE [LARGE SCALE GENOMIC DNA]</scope>
    <source>
        <strain evidence="23">LMG 24064</strain>
    </source>
</reference>
<dbReference type="NCBIfam" id="TIGR02866">
    <property type="entry name" value="CoxB"/>
    <property type="match status" value="1"/>
</dbReference>
<dbReference type="GO" id="GO:0042597">
    <property type="term" value="C:periplasmic space"/>
    <property type="evidence" value="ECO:0007669"/>
    <property type="project" value="UniProtKB-SubCell"/>
</dbReference>
<dbReference type="Proteomes" id="UP000494222">
    <property type="component" value="Unassembled WGS sequence"/>
</dbReference>
<sequence length="362" mass="38761">MILRAASPPRRALVRQRAAAHVVVAAATLAATACAYAAWPDQNALRPAGIQAMRIASLWHWTLLVCALVFAAVLAALALALWRRARAGTVPPAEDGRPLPPDPRRERRAARVTRAATALSVVVLAGLIVADVLTDRALSRLPVADALHIEMTGHQWWWDVRYPGDGGEGGFATANEVHVPVGRPVIVSLKAADVIHTFWAPNLHGKKDMIPGRDATIAFRVDKPGTYRGQCAEYCGLEHALMAFVVVAEPQAQFDAWVARQRRPAADAPSSFAQAGQRVFVAGACATCHTVRGTPASGTLGPDLTHVMSRSMLAGGTFPNDRAHLARWLRAPGALKPGTTMPASTLSPMEQQAVIAWLETLR</sequence>
<evidence type="ECO:0000256" key="15">
    <source>
        <dbReference type="ARBA" id="ARBA00023136"/>
    </source>
</evidence>
<evidence type="ECO:0000256" key="10">
    <source>
        <dbReference type="ARBA" id="ARBA00022967"/>
    </source>
</evidence>
<dbReference type="RefSeq" id="WP_174904757.1">
    <property type="nucleotide sequence ID" value="NZ_CABVPL010000012.1"/>
</dbReference>
<evidence type="ECO:0000259" key="21">
    <source>
        <dbReference type="PROSITE" id="PS50857"/>
    </source>
</evidence>
<evidence type="ECO:0000256" key="11">
    <source>
        <dbReference type="ARBA" id="ARBA00022982"/>
    </source>
</evidence>
<feature type="domain" description="Cytochrome c" evidence="22">
    <location>
        <begin position="271"/>
        <end position="362"/>
    </location>
</feature>
<feature type="transmembrane region" description="Helical" evidence="20">
    <location>
        <begin position="61"/>
        <end position="82"/>
    </location>
</feature>
<dbReference type="InterPro" id="IPR001505">
    <property type="entry name" value="Copper_CuA"/>
</dbReference>
<dbReference type="EC" id="7.1.1.9" evidence="4"/>
<evidence type="ECO:0000256" key="6">
    <source>
        <dbReference type="ARBA" id="ARBA00022617"/>
    </source>
</evidence>
<dbReference type="GeneID" id="99789525"/>
<dbReference type="PROSITE" id="PS51257">
    <property type="entry name" value="PROKAR_LIPOPROTEIN"/>
    <property type="match status" value="1"/>
</dbReference>
<dbReference type="InterPro" id="IPR008972">
    <property type="entry name" value="Cupredoxin"/>
</dbReference>
<dbReference type="InterPro" id="IPR002429">
    <property type="entry name" value="CcO_II-like_C"/>
</dbReference>
<dbReference type="CDD" id="cd04213">
    <property type="entry name" value="CuRO_CcO_Caa3_II"/>
    <property type="match status" value="1"/>
</dbReference>